<proteinExistence type="inferred from homology"/>
<dbReference type="SUPFAM" id="SSF56784">
    <property type="entry name" value="HAD-like"/>
    <property type="match status" value="1"/>
</dbReference>
<evidence type="ECO:0000256" key="2">
    <source>
        <dbReference type="ARBA" id="ARBA00004496"/>
    </source>
</evidence>
<dbReference type="OrthoDB" id="9803871at2"/>
<dbReference type="InterPro" id="IPR006549">
    <property type="entry name" value="HAD-SF_hydro_IIIA"/>
</dbReference>
<evidence type="ECO:0000313" key="11">
    <source>
        <dbReference type="Proteomes" id="UP000053091"/>
    </source>
</evidence>
<evidence type="ECO:0000256" key="8">
    <source>
        <dbReference type="ARBA" id="ARBA00023277"/>
    </source>
</evidence>
<evidence type="ECO:0000313" key="10">
    <source>
        <dbReference type="EMBL" id="GAP44364.1"/>
    </source>
</evidence>
<sequence length="188" mass="20984">MHLKIDKSWTLFLDRDGVINKRLPGDYVKAPEQFIFIEGVLEAFRTFSSVFKHIIVVTNQQGIGKGLMTTGQLDLIHNKMMNEITLNGGRVDGIFYAPALDSQGSFLRKPSVGMGLLARKQFKDILFKKSVMAGDSVSDMIFGNRLGMKTVLIGDCILAKQHPELVDFVYPDLLTFANTIDSNIKLKS</sequence>
<keyword evidence="6" id="KW-0479">Metal-binding</keyword>
<dbReference type="InterPro" id="IPR006543">
    <property type="entry name" value="Histidinol-phos"/>
</dbReference>
<dbReference type="InterPro" id="IPR013954">
    <property type="entry name" value="PNK3P"/>
</dbReference>
<comment type="similarity">
    <text evidence="3">Belongs to the GmhB family.</text>
</comment>
<dbReference type="GO" id="GO:0046872">
    <property type="term" value="F:metal ion binding"/>
    <property type="evidence" value="ECO:0007669"/>
    <property type="project" value="UniProtKB-KW"/>
</dbReference>
<dbReference type="NCBIfam" id="TIGR01662">
    <property type="entry name" value="HAD-SF-IIIA"/>
    <property type="match status" value="1"/>
</dbReference>
<dbReference type="PANTHER" id="PTHR42891">
    <property type="entry name" value="D-GLYCERO-BETA-D-MANNO-HEPTOSE-1,7-BISPHOSPHATE 7-PHOSPHATASE"/>
    <property type="match status" value="1"/>
</dbReference>
<evidence type="ECO:0000256" key="4">
    <source>
        <dbReference type="ARBA" id="ARBA00011245"/>
    </source>
</evidence>
<dbReference type="AlphaFoldDB" id="A0A0S7BTY9"/>
<organism evidence="10">
    <name type="scientific">Lentimicrobium saccharophilum</name>
    <dbReference type="NCBI Taxonomy" id="1678841"/>
    <lineage>
        <taxon>Bacteria</taxon>
        <taxon>Pseudomonadati</taxon>
        <taxon>Bacteroidota</taxon>
        <taxon>Bacteroidia</taxon>
        <taxon>Bacteroidales</taxon>
        <taxon>Lentimicrobiaceae</taxon>
        <taxon>Lentimicrobium</taxon>
    </lineage>
</organism>
<name>A0A0S7BTY9_9BACT</name>
<evidence type="ECO:0000256" key="5">
    <source>
        <dbReference type="ARBA" id="ARBA00022490"/>
    </source>
</evidence>
<dbReference type="InterPro" id="IPR004446">
    <property type="entry name" value="Heptose_bisP_phosphatase"/>
</dbReference>
<dbReference type="InterPro" id="IPR023214">
    <property type="entry name" value="HAD_sf"/>
</dbReference>
<keyword evidence="8" id="KW-0119">Carbohydrate metabolism</keyword>
<keyword evidence="5" id="KW-0963">Cytoplasm</keyword>
<dbReference type="Pfam" id="PF08645">
    <property type="entry name" value="PNK3P"/>
    <property type="match status" value="1"/>
</dbReference>
<dbReference type="GO" id="GO:0016791">
    <property type="term" value="F:phosphatase activity"/>
    <property type="evidence" value="ECO:0007669"/>
    <property type="project" value="InterPro"/>
</dbReference>
<dbReference type="Proteomes" id="UP000053091">
    <property type="component" value="Unassembled WGS sequence"/>
</dbReference>
<dbReference type="PANTHER" id="PTHR42891:SF1">
    <property type="entry name" value="D-GLYCERO-BETA-D-MANNO-HEPTOSE-1,7-BISPHOSPHATE 7-PHOSPHATASE"/>
    <property type="match status" value="1"/>
</dbReference>
<gene>
    <name evidence="10" type="ORF">TBC1_12168</name>
</gene>
<accession>A0A0S7BTY9</accession>
<evidence type="ECO:0000256" key="1">
    <source>
        <dbReference type="ARBA" id="ARBA00001946"/>
    </source>
</evidence>
<evidence type="ECO:0000256" key="6">
    <source>
        <dbReference type="ARBA" id="ARBA00022723"/>
    </source>
</evidence>
<dbReference type="EMBL" id="DF968183">
    <property type="protein sequence ID" value="GAP44364.1"/>
    <property type="molecule type" value="Genomic_DNA"/>
</dbReference>
<dbReference type="GO" id="GO:0005737">
    <property type="term" value="C:cytoplasm"/>
    <property type="evidence" value="ECO:0007669"/>
    <property type="project" value="UniProtKB-SubCell"/>
</dbReference>
<dbReference type="Gene3D" id="3.40.50.1000">
    <property type="entry name" value="HAD superfamily/HAD-like"/>
    <property type="match status" value="1"/>
</dbReference>
<comment type="cofactor">
    <cofactor evidence="1">
        <name>Mg(2+)</name>
        <dbReference type="ChEBI" id="CHEBI:18420"/>
    </cofactor>
</comment>
<evidence type="ECO:0000256" key="7">
    <source>
        <dbReference type="ARBA" id="ARBA00022801"/>
    </source>
</evidence>
<dbReference type="STRING" id="1678841.TBC1_12168"/>
<keyword evidence="7" id="KW-0378">Hydrolase</keyword>
<keyword evidence="11" id="KW-1185">Reference proteome</keyword>
<dbReference type="NCBIfam" id="TIGR01656">
    <property type="entry name" value="Histidinol-ppas"/>
    <property type="match status" value="1"/>
</dbReference>
<dbReference type="GO" id="GO:0005975">
    <property type="term" value="P:carbohydrate metabolic process"/>
    <property type="evidence" value="ECO:0007669"/>
    <property type="project" value="InterPro"/>
</dbReference>
<comment type="subunit">
    <text evidence="4">Monomer.</text>
</comment>
<evidence type="ECO:0000256" key="3">
    <source>
        <dbReference type="ARBA" id="ARBA00005628"/>
    </source>
</evidence>
<comment type="subcellular location">
    <subcellularLocation>
        <location evidence="2">Cytoplasm</location>
    </subcellularLocation>
</comment>
<evidence type="ECO:0000256" key="9">
    <source>
        <dbReference type="ARBA" id="ARBA00031828"/>
    </source>
</evidence>
<protein>
    <recommendedName>
        <fullName evidence="9">D,D-heptose 1,7-bisphosphate phosphatase</fullName>
    </recommendedName>
</protein>
<reference evidence="10" key="1">
    <citation type="journal article" date="2015" name="Genome Announc.">
        <title>Draft Genome Sequence of Bacteroidales Strain TBC1, a Novel Isolate from a Methanogenic Wastewater Treatment System.</title>
        <authorList>
            <person name="Tourlousse D.M."/>
            <person name="Matsuura N."/>
            <person name="Sun L."/>
            <person name="Toyonaga M."/>
            <person name="Kuroda K."/>
            <person name="Ohashi A."/>
            <person name="Cruz R."/>
            <person name="Yamaguchi T."/>
            <person name="Sekiguchi Y."/>
        </authorList>
    </citation>
    <scope>NUCLEOTIDE SEQUENCE [LARGE SCALE GENOMIC DNA]</scope>
    <source>
        <strain evidence="10">TBC1</strain>
    </source>
</reference>
<dbReference type="RefSeq" id="WP_062043524.1">
    <property type="nucleotide sequence ID" value="NZ_DF968183.1"/>
</dbReference>
<dbReference type="InterPro" id="IPR036412">
    <property type="entry name" value="HAD-like_sf"/>
</dbReference>